<keyword evidence="3" id="KW-0227">DNA damage</keyword>
<feature type="domain" description="UVR" evidence="5">
    <location>
        <begin position="1"/>
        <end position="35"/>
    </location>
</feature>
<comment type="caution">
    <text evidence="6">The sequence shown here is derived from an EMBL/GenBank/DDBJ whole genome shotgun (WGS) entry which is preliminary data.</text>
</comment>
<feature type="compositionally biased region" description="Basic and acidic residues" evidence="4">
    <location>
        <begin position="71"/>
        <end position="82"/>
    </location>
</feature>
<dbReference type="AlphaFoldDB" id="A0A2T4YUE7"/>
<dbReference type="Proteomes" id="UP000240996">
    <property type="component" value="Unassembled WGS sequence"/>
</dbReference>
<evidence type="ECO:0000256" key="2">
    <source>
        <dbReference type="ARBA" id="ARBA00022881"/>
    </source>
</evidence>
<dbReference type="Pfam" id="PF02151">
    <property type="entry name" value="UVR"/>
    <property type="match status" value="1"/>
</dbReference>
<protein>
    <submittedName>
        <fullName evidence="6">UvrB/UvrC motif-containing protein</fullName>
    </submittedName>
</protein>
<accession>A0A2T4YUE7</accession>
<keyword evidence="1" id="KW-0228">DNA excision</keyword>
<evidence type="ECO:0000259" key="5">
    <source>
        <dbReference type="PROSITE" id="PS50151"/>
    </source>
</evidence>
<keyword evidence="3" id="KW-0742">SOS response</keyword>
<dbReference type="GO" id="GO:0006281">
    <property type="term" value="P:DNA repair"/>
    <property type="evidence" value="ECO:0007669"/>
    <property type="project" value="UniProtKB-KW"/>
</dbReference>
<proteinExistence type="predicted"/>
<keyword evidence="7" id="KW-1185">Reference proteome</keyword>
<keyword evidence="2" id="KW-0267">Excision nuclease</keyword>
<dbReference type="EMBL" id="PZZN01000001">
    <property type="protein sequence ID" value="PTM47381.1"/>
    <property type="molecule type" value="Genomic_DNA"/>
</dbReference>
<reference evidence="6 7" key="1">
    <citation type="submission" date="2018-04" db="EMBL/GenBank/DDBJ databases">
        <title>Genomic Encyclopedia of Type Strains, Phase III (KMG-III): the genomes of soil and plant-associated and newly described type strains.</title>
        <authorList>
            <person name="Whitman W."/>
        </authorList>
    </citation>
    <scope>NUCLEOTIDE SEQUENCE [LARGE SCALE GENOMIC DNA]</scope>
    <source>
        <strain evidence="6 7">NW12</strain>
    </source>
</reference>
<name>A0A2T4YUE7_9SPHN</name>
<dbReference type="InterPro" id="IPR036876">
    <property type="entry name" value="UVR_dom_sf"/>
</dbReference>
<dbReference type="Gene3D" id="4.10.860.10">
    <property type="entry name" value="UVR domain"/>
    <property type="match status" value="1"/>
</dbReference>
<evidence type="ECO:0000313" key="7">
    <source>
        <dbReference type="Proteomes" id="UP000240996"/>
    </source>
</evidence>
<dbReference type="GO" id="GO:0009432">
    <property type="term" value="P:SOS response"/>
    <property type="evidence" value="ECO:0007669"/>
    <property type="project" value="UniProtKB-KW"/>
</dbReference>
<evidence type="ECO:0000256" key="1">
    <source>
        <dbReference type="ARBA" id="ARBA00022769"/>
    </source>
</evidence>
<organism evidence="6 7">
    <name type="scientific">Sphingomonas aerolata</name>
    <dbReference type="NCBI Taxonomy" id="185951"/>
    <lineage>
        <taxon>Bacteria</taxon>
        <taxon>Pseudomonadati</taxon>
        <taxon>Pseudomonadota</taxon>
        <taxon>Alphaproteobacteria</taxon>
        <taxon>Sphingomonadales</taxon>
        <taxon>Sphingomonadaceae</taxon>
        <taxon>Sphingomonas</taxon>
    </lineage>
</organism>
<feature type="region of interest" description="Disordered" evidence="4">
    <location>
        <begin position="43"/>
        <end position="82"/>
    </location>
</feature>
<evidence type="ECO:0000313" key="6">
    <source>
        <dbReference type="EMBL" id="PTM47381.1"/>
    </source>
</evidence>
<dbReference type="InterPro" id="IPR001943">
    <property type="entry name" value="UVR_dom"/>
</dbReference>
<dbReference type="PROSITE" id="PS50151">
    <property type="entry name" value="UVR"/>
    <property type="match status" value="1"/>
</dbReference>
<dbReference type="GO" id="GO:0004518">
    <property type="term" value="F:nuclease activity"/>
    <property type="evidence" value="ECO:0007669"/>
    <property type="project" value="UniProtKB-KW"/>
</dbReference>
<sequence>MDIDDLRRQMEAAAAAMDFETAGRLRDQISLLRGGGAVADTAGLTRQQPGAMGLGTSQQRLTPPPGWVKPKKPDPMTKGRKR</sequence>
<dbReference type="RefSeq" id="WP_107930428.1">
    <property type="nucleotide sequence ID" value="NZ_PZZN01000001.1"/>
</dbReference>
<dbReference type="SUPFAM" id="SSF46600">
    <property type="entry name" value="C-terminal UvrC-binding domain of UvrB"/>
    <property type="match status" value="1"/>
</dbReference>
<keyword evidence="2" id="KW-0234">DNA repair</keyword>
<evidence type="ECO:0000256" key="3">
    <source>
        <dbReference type="ARBA" id="ARBA00023236"/>
    </source>
</evidence>
<gene>
    <name evidence="6" type="ORF">C8J24_0778</name>
</gene>
<evidence type="ECO:0000256" key="4">
    <source>
        <dbReference type="SAM" id="MobiDB-lite"/>
    </source>
</evidence>